<evidence type="ECO:0000256" key="4">
    <source>
        <dbReference type="ARBA" id="ARBA00010223"/>
    </source>
</evidence>
<evidence type="ECO:0000256" key="9">
    <source>
        <dbReference type="ARBA" id="ARBA00023136"/>
    </source>
</evidence>
<dbReference type="OrthoDB" id="131615at2157"/>
<dbReference type="Gene3D" id="1.20.120.1780">
    <property type="entry name" value="UbiA prenyltransferase"/>
    <property type="match status" value="1"/>
</dbReference>
<dbReference type="Pfam" id="PF01040">
    <property type="entry name" value="UbiA"/>
    <property type="match status" value="1"/>
</dbReference>
<keyword evidence="11" id="KW-1003">Cell membrane</keyword>
<dbReference type="EMBL" id="NSKC01000012">
    <property type="protein sequence ID" value="PAU80294.1"/>
    <property type="molecule type" value="Genomic_DNA"/>
</dbReference>
<keyword evidence="7 11" id="KW-1133">Transmembrane helix</keyword>
<dbReference type="InterPro" id="IPR044878">
    <property type="entry name" value="UbiA_sf"/>
</dbReference>
<gene>
    <name evidence="11" type="primary">ctaB</name>
    <name evidence="13" type="ORF">CK500_15650</name>
</gene>
<dbReference type="GO" id="GO:0008495">
    <property type="term" value="F:protoheme IX farnesyltransferase activity"/>
    <property type="evidence" value="ECO:0007669"/>
    <property type="project" value="UniProtKB-UniRule"/>
</dbReference>
<dbReference type="CDD" id="cd13957">
    <property type="entry name" value="PT_UbiA_Cox10"/>
    <property type="match status" value="1"/>
</dbReference>
<dbReference type="UniPathway" id="UPA00834">
    <property type="reaction ID" value="UER00712"/>
</dbReference>
<evidence type="ECO:0000313" key="14">
    <source>
        <dbReference type="Proteomes" id="UP000218083"/>
    </source>
</evidence>
<dbReference type="NCBIfam" id="TIGR01473">
    <property type="entry name" value="cyoE_ctaB"/>
    <property type="match status" value="1"/>
</dbReference>
<evidence type="ECO:0000256" key="12">
    <source>
        <dbReference type="SAM" id="MobiDB-lite"/>
    </source>
</evidence>
<evidence type="ECO:0000256" key="6">
    <source>
        <dbReference type="ARBA" id="ARBA00022692"/>
    </source>
</evidence>
<keyword evidence="5 11" id="KW-0808">Transferase</keyword>
<dbReference type="AlphaFoldDB" id="A0A2A2F6D8"/>
<comment type="similarity">
    <text evidence="4">In the C-terminal section; belongs to the UbiA prenyltransferase family. Protoheme IX farnesyltransferase subfamily.</text>
</comment>
<dbReference type="NCBIfam" id="NF003349">
    <property type="entry name" value="PRK04375.1-2"/>
    <property type="match status" value="1"/>
</dbReference>
<evidence type="ECO:0000256" key="2">
    <source>
        <dbReference type="ARBA" id="ARBA00004651"/>
    </source>
</evidence>
<keyword evidence="9 11" id="KW-0472">Membrane</keyword>
<reference evidence="13 14" key="1">
    <citation type="submission" date="2017-08" db="EMBL/GenBank/DDBJ databases">
        <title>The strain WRN001 was isolated from Binhai saline alkaline soil, Tianjin, China.</title>
        <authorList>
            <person name="Liu D."/>
            <person name="Zhang G."/>
        </authorList>
    </citation>
    <scope>NUCLEOTIDE SEQUENCE [LARGE SCALE GENOMIC DNA]</scope>
    <source>
        <strain evidence="13 14">WN019</strain>
    </source>
</reference>
<organism evidence="13 14">
    <name type="scientific">Halorubrum salipaludis</name>
    <dbReference type="NCBI Taxonomy" id="2032630"/>
    <lineage>
        <taxon>Archaea</taxon>
        <taxon>Methanobacteriati</taxon>
        <taxon>Methanobacteriota</taxon>
        <taxon>Stenosarchaea group</taxon>
        <taxon>Halobacteria</taxon>
        <taxon>Halobacteriales</taxon>
        <taxon>Haloferacaceae</taxon>
        <taxon>Halorubrum</taxon>
    </lineage>
</organism>
<sequence length="452" mass="46949">MDRPRLTTLLTWSVVGTYLLVALGATAAADGGSLVAAVHQASAVAVGGLLATTALLAQYSAASRGVRVGTIVAVITYVAQAGVGLAGRTNVVPFDGVHLLGGIAVFSFLLATLVIRVETTAGGPVDSGTLNGPNHGVTPIASDGDVPSPVSEPGSTRVRDRMRTYLELTKPRLMWLLCLLALAGMGLAVATGAELDGVTVVATLGGGVLGIGAAGTFNHVYERDRDRKMRRTADRPIATDRVGVRRATGFAVALVVASMAVMVTFVNALAAVLTVAAIIYYAYVYTVVLKPTTRWNTVIGGGSGALPALIGYGAVTGTVGLSAVLLALVVCCWTPAHFYNLAIAHREDYARAEYPMLPVVAGVRTARQRIFAWLGLTLIVAVLLGVITGFGVLYALTTTVLGAVFVRSVVKQYDVNERNSEDEQAAAYRSFHASNAFLGAVLVAILVETLAV</sequence>
<dbReference type="HAMAP" id="MF_00154">
    <property type="entry name" value="CyoE_CtaB"/>
    <property type="match status" value="1"/>
</dbReference>
<evidence type="ECO:0000256" key="7">
    <source>
        <dbReference type="ARBA" id="ARBA00022989"/>
    </source>
</evidence>
<comment type="similarity">
    <text evidence="11">Belongs to the UbiA prenyltransferase family. Protoheme IX farnesyltransferase subfamily.</text>
</comment>
<feature type="transmembrane region" description="Helical" evidence="11">
    <location>
        <begin position="309"/>
        <end position="333"/>
    </location>
</feature>
<evidence type="ECO:0000256" key="11">
    <source>
        <dbReference type="HAMAP-Rule" id="MF_00154"/>
    </source>
</evidence>
<dbReference type="PANTHER" id="PTHR43448:SF2">
    <property type="entry name" value="PROTOHEME IX FARNESYLTRANSFERASE, MITOCHONDRIAL"/>
    <property type="match status" value="1"/>
</dbReference>
<feature type="transmembrane region" description="Helical" evidence="11">
    <location>
        <begin position="199"/>
        <end position="221"/>
    </location>
</feature>
<name>A0A2A2F6D8_9EURY</name>
<protein>
    <recommendedName>
        <fullName evidence="11">Protoheme IX farnesyltransferase</fullName>
        <ecNumber evidence="11">2.5.1.141</ecNumber>
    </recommendedName>
    <alternativeName>
        <fullName evidence="11">Heme B farnesyltransferase</fullName>
    </alternativeName>
    <alternativeName>
        <fullName evidence="11">Heme O synthase</fullName>
    </alternativeName>
</protein>
<keyword evidence="6 11" id="KW-0812">Transmembrane</keyword>
<dbReference type="EC" id="2.5.1.141" evidence="11"/>
<comment type="caution">
    <text evidence="11">Lacks conserved residue(s) required for the propagation of feature annotation.</text>
</comment>
<comment type="miscellaneous">
    <text evidence="11">Carbon 2 of the heme B porphyrin ring is defined according to the Fischer nomenclature.</text>
</comment>
<evidence type="ECO:0000256" key="10">
    <source>
        <dbReference type="ARBA" id="ARBA00047690"/>
    </source>
</evidence>
<accession>A0A2A2F6D8</accession>
<comment type="subcellular location">
    <subcellularLocation>
        <location evidence="2 11">Cell membrane</location>
        <topology evidence="2 11">Multi-pass membrane protein</topology>
    </subcellularLocation>
</comment>
<comment type="pathway">
    <text evidence="3 11">Porphyrin-containing compound metabolism; heme O biosynthesis; heme O from protoheme: step 1/1.</text>
</comment>
<proteinExistence type="inferred from homology"/>
<feature type="transmembrane region" description="Helical" evidence="11">
    <location>
        <begin position="431"/>
        <end position="451"/>
    </location>
</feature>
<keyword evidence="14" id="KW-1185">Reference proteome</keyword>
<dbReference type="Gene3D" id="1.10.357.140">
    <property type="entry name" value="UbiA prenyltransferase"/>
    <property type="match status" value="1"/>
</dbReference>
<evidence type="ECO:0000256" key="8">
    <source>
        <dbReference type="ARBA" id="ARBA00023133"/>
    </source>
</evidence>
<comment type="caution">
    <text evidence="13">The sequence shown here is derived from an EMBL/GenBank/DDBJ whole genome shotgun (WGS) entry which is preliminary data.</text>
</comment>
<feature type="transmembrane region" description="Helical" evidence="11">
    <location>
        <begin position="173"/>
        <end position="193"/>
    </location>
</feature>
<feature type="region of interest" description="Disordered" evidence="12">
    <location>
        <begin position="126"/>
        <end position="156"/>
    </location>
</feature>
<dbReference type="PANTHER" id="PTHR43448">
    <property type="entry name" value="PROTOHEME IX FARNESYLTRANSFERASE, MITOCHONDRIAL"/>
    <property type="match status" value="1"/>
</dbReference>
<feature type="transmembrane region" description="Helical" evidence="11">
    <location>
        <begin position="250"/>
        <end position="283"/>
    </location>
</feature>
<evidence type="ECO:0000256" key="5">
    <source>
        <dbReference type="ARBA" id="ARBA00022679"/>
    </source>
</evidence>
<keyword evidence="8 11" id="KW-0350">Heme biosynthesis</keyword>
<dbReference type="InterPro" id="IPR000537">
    <property type="entry name" value="UbiA_prenyltransferase"/>
</dbReference>
<comment type="function">
    <text evidence="1 11">Converts heme B (protoheme IX) to heme O by substitution of the vinyl group on carbon 2 of heme B porphyrin ring with a hydroxyethyl farnesyl side group.</text>
</comment>
<feature type="transmembrane region" description="Helical" evidence="11">
    <location>
        <begin position="38"/>
        <end position="56"/>
    </location>
</feature>
<dbReference type="GO" id="GO:0048034">
    <property type="term" value="P:heme O biosynthetic process"/>
    <property type="evidence" value="ECO:0007669"/>
    <property type="project" value="UniProtKB-UniRule"/>
</dbReference>
<feature type="transmembrane region" description="Helical" evidence="11">
    <location>
        <begin position="68"/>
        <end position="87"/>
    </location>
</feature>
<comment type="catalytic activity">
    <reaction evidence="10 11">
        <text>heme b + (2E,6E)-farnesyl diphosphate + H2O = Fe(II)-heme o + diphosphate</text>
        <dbReference type="Rhea" id="RHEA:28070"/>
        <dbReference type="ChEBI" id="CHEBI:15377"/>
        <dbReference type="ChEBI" id="CHEBI:33019"/>
        <dbReference type="ChEBI" id="CHEBI:60344"/>
        <dbReference type="ChEBI" id="CHEBI:60530"/>
        <dbReference type="ChEBI" id="CHEBI:175763"/>
        <dbReference type="EC" id="2.5.1.141"/>
    </reaction>
</comment>
<evidence type="ECO:0000313" key="13">
    <source>
        <dbReference type="EMBL" id="PAU80294.1"/>
    </source>
</evidence>
<feature type="transmembrane region" description="Helical" evidence="11">
    <location>
        <begin position="393"/>
        <end position="410"/>
    </location>
</feature>
<feature type="transmembrane region" description="Helical" evidence="11">
    <location>
        <begin position="99"/>
        <end position="117"/>
    </location>
</feature>
<evidence type="ECO:0000256" key="1">
    <source>
        <dbReference type="ARBA" id="ARBA00004019"/>
    </source>
</evidence>
<evidence type="ECO:0000256" key="3">
    <source>
        <dbReference type="ARBA" id="ARBA00004919"/>
    </source>
</evidence>
<dbReference type="GO" id="GO:0005886">
    <property type="term" value="C:plasma membrane"/>
    <property type="evidence" value="ECO:0007669"/>
    <property type="project" value="UniProtKB-SubCell"/>
</dbReference>
<feature type="transmembrane region" description="Helical" evidence="11">
    <location>
        <begin position="370"/>
        <end position="387"/>
    </location>
</feature>
<dbReference type="Proteomes" id="UP000218083">
    <property type="component" value="Unassembled WGS sequence"/>
</dbReference>
<dbReference type="InterPro" id="IPR006369">
    <property type="entry name" value="Protohaem_IX_farnesylTrfase"/>
</dbReference>